<gene>
    <name evidence="1" type="ORF">P7K49_029928</name>
</gene>
<sequence length="71" mass="7779">MSLPTDVTSPSPPHPVAFPDHVIVNCLSCLPFRSPTFPLSCKLQAHNLKELEEHRDSLAAMTGESDPHSDE</sequence>
<protein>
    <submittedName>
        <fullName evidence="1">Uncharacterized protein</fullName>
    </submittedName>
</protein>
<evidence type="ECO:0000313" key="2">
    <source>
        <dbReference type="Proteomes" id="UP001266305"/>
    </source>
</evidence>
<organism evidence="1 2">
    <name type="scientific">Saguinus oedipus</name>
    <name type="common">Cotton-top tamarin</name>
    <name type="synonym">Oedipomidas oedipus</name>
    <dbReference type="NCBI Taxonomy" id="9490"/>
    <lineage>
        <taxon>Eukaryota</taxon>
        <taxon>Metazoa</taxon>
        <taxon>Chordata</taxon>
        <taxon>Craniata</taxon>
        <taxon>Vertebrata</taxon>
        <taxon>Euteleostomi</taxon>
        <taxon>Mammalia</taxon>
        <taxon>Eutheria</taxon>
        <taxon>Euarchontoglires</taxon>
        <taxon>Primates</taxon>
        <taxon>Haplorrhini</taxon>
        <taxon>Platyrrhini</taxon>
        <taxon>Cebidae</taxon>
        <taxon>Callitrichinae</taxon>
        <taxon>Saguinus</taxon>
    </lineage>
</organism>
<accession>A0ABQ9U9D9</accession>
<dbReference type="EMBL" id="JASSZA010000015">
    <property type="protein sequence ID" value="KAK2093399.1"/>
    <property type="molecule type" value="Genomic_DNA"/>
</dbReference>
<dbReference type="Proteomes" id="UP001266305">
    <property type="component" value="Unassembled WGS sequence"/>
</dbReference>
<proteinExistence type="predicted"/>
<name>A0ABQ9U9D9_SAGOE</name>
<keyword evidence="2" id="KW-1185">Reference proteome</keyword>
<evidence type="ECO:0000313" key="1">
    <source>
        <dbReference type="EMBL" id="KAK2093399.1"/>
    </source>
</evidence>
<reference evidence="1 2" key="1">
    <citation type="submission" date="2023-05" db="EMBL/GenBank/DDBJ databases">
        <title>B98-5 Cell Line De Novo Hybrid Assembly: An Optical Mapping Approach.</title>
        <authorList>
            <person name="Kananen K."/>
            <person name="Auerbach J.A."/>
            <person name="Kautto E."/>
            <person name="Blachly J.S."/>
        </authorList>
    </citation>
    <scope>NUCLEOTIDE SEQUENCE [LARGE SCALE GENOMIC DNA]</scope>
    <source>
        <strain evidence="1">B95-8</strain>
        <tissue evidence="1">Cell line</tissue>
    </source>
</reference>
<comment type="caution">
    <text evidence="1">The sequence shown here is derived from an EMBL/GenBank/DDBJ whole genome shotgun (WGS) entry which is preliminary data.</text>
</comment>